<dbReference type="Proteomes" id="UP000326924">
    <property type="component" value="Unassembled WGS sequence"/>
</dbReference>
<feature type="repeat" description="TPR" evidence="3">
    <location>
        <begin position="359"/>
        <end position="392"/>
    </location>
</feature>
<feature type="domain" description="Clr5" evidence="5">
    <location>
        <begin position="25"/>
        <end position="77"/>
    </location>
</feature>
<dbReference type="Pfam" id="PF13424">
    <property type="entry name" value="TPR_12"/>
    <property type="match status" value="3"/>
</dbReference>
<dbReference type="PANTHER" id="PTHR45641">
    <property type="entry name" value="TETRATRICOPEPTIDE REPEAT PROTEIN (AFU_ORTHOLOGUE AFUA_6G03870)"/>
    <property type="match status" value="1"/>
</dbReference>
<evidence type="ECO:0000313" key="7">
    <source>
        <dbReference type="Proteomes" id="UP000326924"/>
    </source>
</evidence>
<dbReference type="SMART" id="SM00028">
    <property type="entry name" value="TPR"/>
    <property type="match status" value="6"/>
</dbReference>
<protein>
    <recommendedName>
        <fullName evidence="5">Clr5 domain-containing protein</fullName>
    </recommendedName>
</protein>
<accession>A0A5J5F7J6</accession>
<dbReference type="PROSITE" id="PS50005">
    <property type="entry name" value="TPR"/>
    <property type="match status" value="1"/>
</dbReference>
<dbReference type="AlphaFoldDB" id="A0A5J5F7J6"/>
<sequence>MRSTLITCHDWEAPYKVLPTRKVKAQEFDEYRRIITDLYITEDHSLEAVRKIMAERYQFYGTEAQYKKKIRSWRLDKNVPQKKMVYLIRKKEQRQAEGKPSLCLFHGQIVEDAKLERSRLRFREELARAPASPTASTPSHVACLTPPLSPVEPAGRRASVDFRQKEASAQRETLNDDSEAMDPETEKNDMELDAPAQEFQQLPNSSDPSALFSEAVDLLEHHRYSQASPLFTTALTAFEALPTPSSYTAQSLGNLGLIYASQGNYTQAHEFYSRASSGGLEPHNAAGLNTNLGILYDHQGEYTRALESHQAALNSFQQLGDNTEVLAAYNNIGVTLRKKGDYDGALRHHFKALEGGDGAASLNNIGAVYHAKGQYEAALSYYLRSLSMRENAIFGDSVEALATCHNVGVCFDVLGRQKEAAAYLGRALKGYERVFGDNAKDTLGTLKALGNVYFKCRQYQRAADIWGREWRGKKKVLGGKDEETVKAKKRWEQSRDVLIKQRLGR</sequence>
<dbReference type="PANTHER" id="PTHR45641:SF19">
    <property type="entry name" value="NEPHROCYSTIN-3"/>
    <property type="match status" value="1"/>
</dbReference>
<gene>
    <name evidence="6" type="ORF">FN846DRAFT_903117</name>
</gene>
<feature type="compositionally biased region" description="Low complexity" evidence="4">
    <location>
        <begin position="128"/>
        <end position="139"/>
    </location>
</feature>
<keyword evidence="1" id="KW-0677">Repeat</keyword>
<dbReference type="Gene3D" id="1.25.40.10">
    <property type="entry name" value="Tetratricopeptide repeat domain"/>
    <property type="match status" value="3"/>
</dbReference>
<dbReference type="InParanoid" id="A0A5J5F7J6"/>
<evidence type="ECO:0000313" key="6">
    <source>
        <dbReference type="EMBL" id="KAA8912973.1"/>
    </source>
</evidence>
<keyword evidence="2 3" id="KW-0802">TPR repeat</keyword>
<evidence type="ECO:0000256" key="3">
    <source>
        <dbReference type="PROSITE-ProRule" id="PRU00339"/>
    </source>
</evidence>
<proteinExistence type="predicted"/>
<organism evidence="6 7">
    <name type="scientific">Sphaerosporella brunnea</name>
    <dbReference type="NCBI Taxonomy" id="1250544"/>
    <lineage>
        <taxon>Eukaryota</taxon>
        <taxon>Fungi</taxon>
        <taxon>Dikarya</taxon>
        <taxon>Ascomycota</taxon>
        <taxon>Pezizomycotina</taxon>
        <taxon>Pezizomycetes</taxon>
        <taxon>Pezizales</taxon>
        <taxon>Pyronemataceae</taxon>
        <taxon>Sphaerosporella</taxon>
    </lineage>
</organism>
<dbReference type="SUPFAM" id="SSF48452">
    <property type="entry name" value="TPR-like"/>
    <property type="match status" value="2"/>
</dbReference>
<evidence type="ECO:0000259" key="5">
    <source>
        <dbReference type="Pfam" id="PF14420"/>
    </source>
</evidence>
<feature type="compositionally biased region" description="Basic and acidic residues" evidence="4">
    <location>
        <begin position="154"/>
        <end position="169"/>
    </location>
</feature>
<evidence type="ECO:0000256" key="4">
    <source>
        <dbReference type="SAM" id="MobiDB-lite"/>
    </source>
</evidence>
<dbReference type="InterPro" id="IPR011990">
    <property type="entry name" value="TPR-like_helical_dom_sf"/>
</dbReference>
<dbReference type="EMBL" id="VXIS01000018">
    <property type="protein sequence ID" value="KAA8912973.1"/>
    <property type="molecule type" value="Genomic_DNA"/>
</dbReference>
<evidence type="ECO:0000256" key="2">
    <source>
        <dbReference type="ARBA" id="ARBA00022803"/>
    </source>
</evidence>
<feature type="region of interest" description="Disordered" evidence="4">
    <location>
        <begin position="128"/>
        <end position="187"/>
    </location>
</feature>
<dbReference type="InterPro" id="IPR019734">
    <property type="entry name" value="TPR_rpt"/>
</dbReference>
<dbReference type="InterPro" id="IPR025676">
    <property type="entry name" value="Clr5_dom"/>
</dbReference>
<name>A0A5J5F7J6_9PEZI</name>
<comment type="caution">
    <text evidence="6">The sequence shown here is derived from an EMBL/GenBank/DDBJ whole genome shotgun (WGS) entry which is preliminary data.</text>
</comment>
<reference evidence="6 7" key="1">
    <citation type="submission" date="2019-09" db="EMBL/GenBank/DDBJ databases">
        <title>Draft genome of the ectomycorrhizal ascomycete Sphaerosporella brunnea.</title>
        <authorList>
            <consortium name="DOE Joint Genome Institute"/>
            <person name="Benucci G.M."/>
            <person name="Marozzi G."/>
            <person name="Antonielli L."/>
            <person name="Sanchez S."/>
            <person name="Marco P."/>
            <person name="Wang X."/>
            <person name="Falini L.B."/>
            <person name="Barry K."/>
            <person name="Haridas S."/>
            <person name="Lipzen A."/>
            <person name="Labutti K."/>
            <person name="Grigoriev I.V."/>
            <person name="Murat C."/>
            <person name="Martin F."/>
            <person name="Albertini E."/>
            <person name="Donnini D."/>
            <person name="Bonito G."/>
        </authorList>
    </citation>
    <scope>NUCLEOTIDE SEQUENCE [LARGE SCALE GENOMIC DNA]</scope>
    <source>
        <strain evidence="6 7">Sb_GMNB300</strain>
    </source>
</reference>
<evidence type="ECO:0000256" key="1">
    <source>
        <dbReference type="ARBA" id="ARBA00022737"/>
    </source>
</evidence>
<dbReference type="Pfam" id="PF14420">
    <property type="entry name" value="Clr5"/>
    <property type="match status" value="1"/>
</dbReference>
<dbReference type="OrthoDB" id="626167at2759"/>
<keyword evidence="7" id="KW-1185">Reference proteome</keyword>